<dbReference type="EMBL" id="OX597824">
    <property type="protein sequence ID" value="CAI9729764.1"/>
    <property type="molecule type" value="Genomic_DNA"/>
</dbReference>
<sequence length="108" mass="12439">MLGFGHSNQSLVLILSIYVSEPLKSQGCNQTNTNCFMVRHKHTYMVSFYPVSIYQIYSQGNGQSLAIEEDNESSCCEVGLNPEITWLQNKHLNHTTKWLKMPCYLYGW</sequence>
<dbReference type="AlphaFoldDB" id="A0AA36B9A1"/>
<accession>A0AA36B9A1</accession>
<evidence type="ECO:0000313" key="1">
    <source>
        <dbReference type="EMBL" id="CAI9729764.1"/>
    </source>
</evidence>
<organism evidence="1 2">
    <name type="scientific">Octopus vulgaris</name>
    <name type="common">Common octopus</name>
    <dbReference type="NCBI Taxonomy" id="6645"/>
    <lineage>
        <taxon>Eukaryota</taxon>
        <taxon>Metazoa</taxon>
        <taxon>Spiralia</taxon>
        <taxon>Lophotrochozoa</taxon>
        <taxon>Mollusca</taxon>
        <taxon>Cephalopoda</taxon>
        <taxon>Coleoidea</taxon>
        <taxon>Octopodiformes</taxon>
        <taxon>Octopoda</taxon>
        <taxon>Incirrata</taxon>
        <taxon>Octopodidae</taxon>
        <taxon>Octopus</taxon>
    </lineage>
</organism>
<proteinExistence type="predicted"/>
<reference evidence="1" key="1">
    <citation type="submission" date="2023-08" db="EMBL/GenBank/DDBJ databases">
        <authorList>
            <person name="Alioto T."/>
            <person name="Alioto T."/>
            <person name="Gomez Garrido J."/>
        </authorList>
    </citation>
    <scope>NUCLEOTIDE SEQUENCE</scope>
</reference>
<dbReference type="Proteomes" id="UP001162480">
    <property type="component" value="Chromosome 11"/>
</dbReference>
<keyword evidence="2" id="KW-1185">Reference proteome</keyword>
<evidence type="ECO:0000313" key="2">
    <source>
        <dbReference type="Proteomes" id="UP001162480"/>
    </source>
</evidence>
<gene>
    <name evidence="1" type="ORF">OCTVUL_1B006929</name>
</gene>
<protein>
    <submittedName>
        <fullName evidence="1">Uncharacterized protein</fullName>
    </submittedName>
</protein>
<name>A0AA36B9A1_OCTVU</name>